<dbReference type="Proteomes" id="UP000007100">
    <property type="component" value="Plasmid pACMV4"/>
</dbReference>
<dbReference type="KEGG" id="amv:ACMV_P4_00140"/>
<evidence type="ECO:0000256" key="1">
    <source>
        <dbReference type="SAM" id="MobiDB-lite"/>
    </source>
</evidence>
<reference evidence="2 3" key="1">
    <citation type="submission" date="2010-12" db="EMBL/GenBank/DDBJ databases">
        <title>Whole genome sequence of Acidiphilium multivorum AIU301.</title>
        <authorList>
            <person name="Narita-Yamada S."/>
            <person name="Nakamura S."/>
            <person name="Ito N."/>
            <person name="Takarada H."/>
            <person name="Katano Y."/>
            <person name="Nakazawa H."/>
            <person name="Hosoyama A."/>
            <person name="Yamada R."/>
            <person name="Fujita N."/>
        </authorList>
    </citation>
    <scope>NUCLEOTIDE SEQUENCE [LARGE SCALE GENOMIC DNA]</scope>
    <source>
        <strain evidence="3">DSM 11245 / JCM 8867 / AIU301</strain>
        <plasmid evidence="2 3">pACMV4</plasmid>
    </source>
</reference>
<geneLocation type="plasmid" evidence="2 3">
    <name>pACMV4</name>
</geneLocation>
<gene>
    <name evidence="2" type="ordered locus">ACMV_P4_00140</name>
</gene>
<proteinExistence type="predicted"/>
<protein>
    <submittedName>
        <fullName evidence="2">Uncharacterized protein</fullName>
    </submittedName>
</protein>
<name>F0J807_ACIMA</name>
<keyword evidence="3" id="KW-1185">Reference proteome</keyword>
<feature type="region of interest" description="Disordered" evidence="1">
    <location>
        <begin position="41"/>
        <end position="95"/>
    </location>
</feature>
<dbReference type="HOGENOM" id="CLU_2140432_0_0_5"/>
<evidence type="ECO:0000313" key="3">
    <source>
        <dbReference type="Proteomes" id="UP000007100"/>
    </source>
</evidence>
<keyword evidence="2" id="KW-0614">Plasmid</keyword>
<sequence length="112" mass="12156">MVMGGTPAVRGNQIEYKRYYNNLSFVNATLLFWLWRGVKEPPGGRSGAQPVGEHRTGEDGRRSRSLTPWSGPEPIGWGAQPSGLRPCPPAPLPFGENGVQGQRLCVGQIGLK</sequence>
<accession>F0J807</accession>
<dbReference type="EMBL" id="AP012039">
    <property type="protein sequence ID" value="BAJ83224.1"/>
    <property type="molecule type" value="Genomic_DNA"/>
</dbReference>
<feature type="compositionally biased region" description="Basic and acidic residues" evidence="1">
    <location>
        <begin position="52"/>
        <end position="62"/>
    </location>
</feature>
<dbReference type="AlphaFoldDB" id="F0J807"/>
<evidence type="ECO:0000313" key="2">
    <source>
        <dbReference type="EMBL" id="BAJ83224.1"/>
    </source>
</evidence>
<organism evidence="2 3">
    <name type="scientific">Acidiphilium multivorum (strain DSM 11245 / JCM 8867 / NBRC 100883 / AIU 301)</name>
    <dbReference type="NCBI Taxonomy" id="926570"/>
    <lineage>
        <taxon>Bacteria</taxon>
        <taxon>Pseudomonadati</taxon>
        <taxon>Pseudomonadota</taxon>
        <taxon>Alphaproteobacteria</taxon>
        <taxon>Acetobacterales</taxon>
        <taxon>Acidocellaceae</taxon>
        <taxon>Acidiphilium</taxon>
    </lineage>
</organism>